<comment type="caution">
    <text evidence="2">The sequence shown here is derived from an EMBL/GenBank/DDBJ whole genome shotgun (WGS) entry which is preliminary data.</text>
</comment>
<dbReference type="EMBL" id="JANYMP010000016">
    <property type="protein sequence ID" value="MCS7480975.1"/>
    <property type="molecule type" value="Genomic_DNA"/>
</dbReference>
<reference evidence="2" key="1">
    <citation type="submission" date="2022-08" db="EMBL/GenBank/DDBJ databases">
        <authorList>
            <person name="Tistechok S."/>
            <person name="Samborskyy M."/>
            <person name="Roman I."/>
        </authorList>
    </citation>
    <scope>NUCLEOTIDE SEQUENCE</scope>
    <source>
        <strain evidence="2">DSM 103496</strain>
    </source>
</reference>
<evidence type="ECO:0000256" key="1">
    <source>
        <dbReference type="SAM" id="MobiDB-lite"/>
    </source>
</evidence>
<evidence type="ECO:0000313" key="2">
    <source>
        <dbReference type="EMBL" id="MCS7480975.1"/>
    </source>
</evidence>
<dbReference type="Proteomes" id="UP001141259">
    <property type="component" value="Unassembled WGS sequence"/>
</dbReference>
<accession>A0A9X3AIT7</accession>
<keyword evidence="3" id="KW-1185">Reference proteome</keyword>
<sequence length="143" mass="15408">MSFTDGELTDHVRHLVRNQGPQTTQVWAQVRTNAVLAGRVRGTLSILRAQTRDSRDAAMWTAWISKAQQELSTPPPAPVVAPAPVVEEPVVEPEPAPVAEKKPAVEPPSAMESTLQFSLPDAPSRQQKPTSSAPAVMFQAPGQ</sequence>
<dbReference type="AlphaFoldDB" id="A0A9X3AIT7"/>
<evidence type="ECO:0000313" key="3">
    <source>
        <dbReference type="Proteomes" id="UP001141259"/>
    </source>
</evidence>
<gene>
    <name evidence="2" type="ORF">NZH93_29310</name>
</gene>
<organism evidence="2 3">
    <name type="scientific">Umezawaea endophytica</name>
    <dbReference type="NCBI Taxonomy" id="1654476"/>
    <lineage>
        <taxon>Bacteria</taxon>
        <taxon>Bacillati</taxon>
        <taxon>Actinomycetota</taxon>
        <taxon>Actinomycetes</taxon>
        <taxon>Pseudonocardiales</taxon>
        <taxon>Pseudonocardiaceae</taxon>
        <taxon>Umezawaea</taxon>
    </lineage>
</organism>
<name>A0A9X3AIT7_9PSEU</name>
<dbReference type="RefSeq" id="WP_259626471.1">
    <property type="nucleotide sequence ID" value="NZ_JANYMP010000016.1"/>
</dbReference>
<protein>
    <submittedName>
        <fullName evidence="2">Uncharacterized protein</fullName>
    </submittedName>
</protein>
<proteinExistence type="predicted"/>
<feature type="region of interest" description="Disordered" evidence="1">
    <location>
        <begin position="89"/>
        <end position="143"/>
    </location>
</feature>
<feature type="compositionally biased region" description="Polar residues" evidence="1">
    <location>
        <begin position="124"/>
        <end position="133"/>
    </location>
</feature>